<feature type="transmembrane region" description="Helical" evidence="11">
    <location>
        <begin position="233"/>
        <end position="255"/>
    </location>
</feature>
<dbReference type="GO" id="GO:0042777">
    <property type="term" value="P:proton motive force-driven plasma membrane ATP synthesis"/>
    <property type="evidence" value="ECO:0007669"/>
    <property type="project" value="TreeGrafter"/>
</dbReference>
<feature type="transmembrane region" description="Helical" evidence="11">
    <location>
        <begin position="24"/>
        <end position="42"/>
    </location>
</feature>
<evidence type="ECO:0000256" key="4">
    <source>
        <dbReference type="ARBA" id="ARBA00022547"/>
    </source>
</evidence>
<dbReference type="SUPFAM" id="SSF81336">
    <property type="entry name" value="F1F0 ATP synthase subunit A"/>
    <property type="match status" value="1"/>
</dbReference>
<dbReference type="PANTHER" id="PTHR42823:SF3">
    <property type="entry name" value="ATP SYNTHASE SUBUNIT A, CHLOROPLASTIC"/>
    <property type="match status" value="1"/>
</dbReference>
<dbReference type="InterPro" id="IPR000568">
    <property type="entry name" value="ATP_synth_F0_asu"/>
</dbReference>
<dbReference type="PRINTS" id="PR00123">
    <property type="entry name" value="ATPASEA"/>
</dbReference>
<feature type="transmembrane region" description="Helical" evidence="11">
    <location>
        <begin position="132"/>
        <end position="155"/>
    </location>
</feature>
<keyword evidence="7 11" id="KW-1133">Transmembrane helix</keyword>
<dbReference type="PROSITE" id="PS00449">
    <property type="entry name" value="ATPASE_A"/>
    <property type="match status" value="1"/>
</dbReference>
<feature type="transmembrane region" description="Helical" evidence="11">
    <location>
        <begin position="206"/>
        <end position="227"/>
    </location>
</feature>
<dbReference type="AlphaFoldDB" id="A0A1F5PLT3"/>
<keyword evidence="11" id="KW-1003">Cell membrane</keyword>
<feature type="transmembrane region" description="Helical" evidence="11">
    <location>
        <begin position="81"/>
        <end position="100"/>
    </location>
</feature>
<keyword evidence="6 11" id="KW-0375">Hydrogen ion transport</keyword>
<gene>
    <name evidence="11" type="primary">atpB</name>
    <name evidence="13" type="ORF">A3E29_01685</name>
</gene>
<comment type="function">
    <text evidence="11 12">Key component of the proton channel; it plays a direct role in the translocation of protons across the membrane.</text>
</comment>
<dbReference type="InterPro" id="IPR023011">
    <property type="entry name" value="ATP_synth_F0_asu_AS"/>
</dbReference>
<name>A0A1F5PLT3_9BACT</name>
<dbReference type="Gene3D" id="1.20.120.220">
    <property type="entry name" value="ATP synthase, F0 complex, subunit A"/>
    <property type="match status" value="1"/>
</dbReference>
<keyword evidence="10 11" id="KW-0066">ATP synthesis</keyword>
<evidence type="ECO:0000256" key="12">
    <source>
        <dbReference type="RuleBase" id="RU000483"/>
    </source>
</evidence>
<proteinExistence type="inferred from homology"/>
<evidence type="ECO:0000256" key="1">
    <source>
        <dbReference type="ARBA" id="ARBA00004141"/>
    </source>
</evidence>
<accession>A0A1F5PLT3</accession>
<evidence type="ECO:0000256" key="11">
    <source>
        <dbReference type="HAMAP-Rule" id="MF_01393"/>
    </source>
</evidence>
<evidence type="ECO:0000256" key="5">
    <source>
        <dbReference type="ARBA" id="ARBA00022692"/>
    </source>
</evidence>
<dbReference type="InterPro" id="IPR035908">
    <property type="entry name" value="F0_ATP_A_sf"/>
</dbReference>
<dbReference type="PANTHER" id="PTHR42823">
    <property type="entry name" value="ATP SYNTHASE SUBUNIT A, CHLOROPLASTIC"/>
    <property type="match status" value="1"/>
</dbReference>
<dbReference type="NCBIfam" id="TIGR01131">
    <property type="entry name" value="ATP_synt_6_or_A"/>
    <property type="match status" value="1"/>
</dbReference>
<dbReference type="HAMAP" id="MF_01393">
    <property type="entry name" value="ATP_synth_a_bact"/>
    <property type="match status" value="1"/>
</dbReference>
<evidence type="ECO:0000313" key="13">
    <source>
        <dbReference type="EMBL" id="OGE90861.1"/>
    </source>
</evidence>
<organism evidence="13 14">
    <name type="scientific">Candidatus Doudnabacteria bacterium RIFCSPHIGHO2_12_FULL_48_16</name>
    <dbReference type="NCBI Taxonomy" id="1817838"/>
    <lineage>
        <taxon>Bacteria</taxon>
        <taxon>Candidatus Doudnaibacteriota</taxon>
    </lineage>
</organism>
<dbReference type="GO" id="GO:0046933">
    <property type="term" value="F:proton-transporting ATP synthase activity, rotational mechanism"/>
    <property type="evidence" value="ECO:0007669"/>
    <property type="project" value="UniProtKB-UniRule"/>
</dbReference>
<dbReference type="EMBL" id="MFEY01000003">
    <property type="protein sequence ID" value="OGE90861.1"/>
    <property type="molecule type" value="Genomic_DNA"/>
</dbReference>
<evidence type="ECO:0000256" key="3">
    <source>
        <dbReference type="ARBA" id="ARBA00022448"/>
    </source>
</evidence>
<comment type="similarity">
    <text evidence="2 11 12">Belongs to the ATPase A chain family.</text>
</comment>
<evidence type="ECO:0000256" key="7">
    <source>
        <dbReference type="ARBA" id="ARBA00022989"/>
    </source>
</evidence>
<evidence type="ECO:0000256" key="6">
    <source>
        <dbReference type="ARBA" id="ARBA00022781"/>
    </source>
</evidence>
<protein>
    <recommendedName>
        <fullName evidence="11 12">ATP synthase subunit a</fullName>
    </recommendedName>
    <alternativeName>
        <fullName evidence="11">ATP synthase F0 sector subunit a</fullName>
    </alternativeName>
    <alternativeName>
        <fullName evidence="11">F-ATPase subunit 6</fullName>
    </alternativeName>
</protein>
<keyword evidence="4 11" id="KW-0138">CF(0)</keyword>
<reference evidence="13 14" key="1">
    <citation type="journal article" date="2016" name="Nat. Commun.">
        <title>Thousands of microbial genomes shed light on interconnected biogeochemical processes in an aquifer system.</title>
        <authorList>
            <person name="Anantharaman K."/>
            <person name="Brown C.T."/>
            <person name="Hug L.A."/>
            <person name="Sharon I."/>
            <person name="Castelle C.J."/>
            <person name="Probst A.J."/>
            <person name="Thomas B.C."/>
            <person name="Singh A."/>
            <person name="Wilkins M.J."/>
            <person name="Karaoz U."/>
            <person name="Brodie E.L."/>
            <person name="Williams K.H."/>
            <person name="Hubbard S.S."/>
            <person name="Banfield J.F."/>
        </authorList>
    </citation>
    <scope>NUCLEOTIDE SEQUENCE [LARGE SCALE GENOMIC DNA]</scope>
</reference>
<evidence type="ECO:0000256" key="10">
    <source>
        <dbReference type="ARBA" id="ARBA00023310"/>
    </source>
</evidence>
<dbReference type="Proteomes" id="UP000177682">
    <property type="component" value="Unassembled WGS sequence"/>
</dbReference>
<keyword evidence="9 11" id="KW-0472">Membrane</keyword>
<dbReference type="InterPro" id="IPR045082">
    <property type="entry name" value="ATP_syn_F0_a_bact/chloroplast"/>
</dbReference>
<sequence length="277" mass="30229">MIFAIPPLVAEPIFHIGSFPVTNAYINSCIAVVFFLVAGFFLRTKTALIPRGFQNFAEAVLEFLLKYVDQVTHDRRKSMKFLPIVGGIFLFILFSNYLGLLPGVGSIGRYLSVHGETELVPLFRSANSDLNLTLAMAVFAVFFSHILGIVAIGFFRYANKFIKIGDVVKSFSHGGISIMTAFIEFGVGLLEIVSEIAKLVSLSFRLFGNVFAGEVLLTIMAGLFAYFVPLPFIFLELIVGLIQAVVFAMLTLVYLTMATAAVHEPAHPASAEASAGR</sequence>
<keyword evidence="5 11" id="KW-0812">Transmembrane</keyword>
<dbReference type="Pfam" id="PF00119">
    <property type="entry name" value="ATP-synt_A"/>
    <property type="match status" value="1"/>
</dbReference>
<dbReference type="GO" id="GO:0045259">
    <property type="term" value="C:proton-transporting ATP synthase complex"/>
    <property type="evidence" value="ECO:0007669"/>
    <property type="project" value="UniProtKB-KW"/>
</dbReference>
<evidence type="ECO:0000256" key="2">
    <source>
        <dbReference type="ARBA" id="ARBA00006810"/>
    </source>
</evidence>
<evidence type="ECO:0000256" key="9">
    <source>
        <dbReference type="ARBA" id="ARBA00023136"/>
    </source>
</evidence>
<comment type="caution">
    <text evidence="13">The sequence shown here is derived from an EMBL/GenBank/DDBJ whole genome shotgun (WGS) entry which is preliminary data.</text>
</comment>
<keyword evidence="3 11" id="KW-0813">Transport</keyword>
<evidence type="ECO:0000256" key="8">
    <source>
        <dbReference type="ARBA" id="ARBA00023065"/>
    </source>
</evidence>
<keyword evidence="8 11" id="KW-0406">Ion transport</keyword>
<dbReference type="CDD" id="cd00310">
    <property type="entry name" value="ATP-synt_Fo_a_6"/>
    <property type="match status" value="1"/>
</dbReference>
<evidence type="ECO:0000313" key="14">
    <source>
        <dbReference type="Proteomes" id="UP000177682"/>
    </source>
</evidence>
<comment type="subcellular location">
    <subcellularLocation>
        <location evidence="11 12">Cell membrane</location>
        <topology evidence="11 12">Multi-pass membrane protein</topology>
    </subcellularLocation>
    <subcellularLocation>
        <location evidence="1">Membrane</location>
        <topology evidence="1">Multi-pass membrane protein</topology>
    </subcellularLocation>
</comment>
<dbReference type="GO" id="GO:0005886">
    <property type="term" value="C:plasma membrane"/>
    <property type="evidence" value="ECO:0007669"/>
    <property type="project" value="UniProtKB-SubCell"/>
</dbReference>